<evidence type="ECO:0000256" key="2">
    <source>
        <dbReference type="SAM" id="SignalP"/>
    </source>
</evidence>
<feature type="region of interest" description="Disordered" evidence="1">
    <location>
        <begin position="433"/>
        <end position="464"/>
    </location>
</feature>
<feature type="signal peptide" evidence="2">
    <location>
        <begin position="1"/>
        <end position="20"/>
    </location>
</feature>
<proteinExistence type="predicted"/>
<keyword evidence="2" id="KW-0732">Signal</keyword>
<accession>A0A836BV04</accession>
<evidence type="ECO:0000256" key="1">
    <source>
        <dbReference type="SAM" id="MobiDB-lite"/>
    </source>
</evidence>
<feature type="region of interest" description="Disordered" evidence="1">
    <location>
        <begin position="520"/>
        <end position="541"/>
    </location>
</feature>
<feature type="chain" id="PRO_5032899946" description="F-box domain-containing protein" evidence="2">
    <location>
        <begin position="21"/>
        <end position="940"/>
    </location>
</feature>
<reference evidence="3" key="1">
    <citation type="journal article" date="2020" name="bioRxiv">
        <title>Comparative genomics of Chlamydomonas.</title>
        <authorList>
            <person name="Craig R.J."/>
            <person name="Hasan A.R."/>
            <person name="Ness R.W."/>
            <person name="Keightley P.D."/>
        </authorList>
    </citation>
    <scope>NUCLEOTIDE SEQUENCE</scope>
    <source>
        <strain evidence="3">CCAP 11/70</strain>
    </source>
</reference>
<protein>
    <recommendedName>
        <fullName evidence="5">F-box domain-containing protein</fullName>
    </recommendedName>
</protein>
<gene>
    <name evidence="3" type="ORF">HYH03_012003</name>
</gene>
<feature type="compositionally biased region" description="Acidic residues" evidence="1">
    <location>
        <begin position="736"/>
        <end position="769"/>
    </location>
</feature>
<feature type="compositionally biased region" description="Pro residues" evidence="1">
    <location>
        <begin position="520"/>
        <end position="534"/>
    </location>
</feature>
<dbReference type="AlphaFoldDB" id="A0A836BV04"/>
<evidence type="ECO:0008006" key="5">
    <source>
        <dbReference type="Google" id="ProtNLM"/>
    </source>
</evidence>
<evidence type="ECO:0000313" key="3">
    <source>
        <dbReference type="EMBL" id="KAG2489552.1"/>
    </source>
</evidence>
<sequence length="940" mass="95093">MAAAALAALPAALGTWIVLANLSNGDQAGRVVLPSALQALVDSVRGLRSRRRHAQRRRLAGSLAPLTLERDFLFGTLPPNVTSSVIGRLDPASRKALRATCRRARLCVSGFNSKLLLDGRGLKRFSVAPLHVLFPYLREIHVAPPYGTGLSASQAAGLAAAGRSGSAAGGGGGVLPAGGSSTGPAVLLGLLDSGALSFLPYLDLLDLSRWRRPACPFSRRDWKALVDALPDPDAAQRAQHTQHAAPYRAGAAGGYGGGGGGRGRVPGLGLRLRVDWRVLPLRSIWPPPSQLPDWQEVAWAVKWLAKRRPQVRLELEGPPLPLPSPGTLAALRTPADVAGGGLRTLSAGVAPPPAWARHRFDSLSSLRGLHRLTLRLAGDQGAGTVLTALRDLPYLEYLALPGSTLWDADMPALSQLGAVKTLLVAGLVLRGPQGPAAQPAGADPAQPQPQQQPQQPAAAAGAGAARPSLLAPPRVVVSGLERLVVASRLEVAPALGLLPSMPALSALGVTAKALAQPLPLLPQAPAPPPPPAAAPPAAAAAAAPPPLLQELVQHQLAMAAGGGGGLAAAGAAPAPMHSVWAAPPPARSSVGGTGGTSSLPHVSLREVSVMYGPRRAAGTSMSPAAAEAAAAAAAAEAAAEPAVAALLAAAAALPTMQKVRLWRPYSPEHVLRLLRPVAEEMPLPLVLLELHDVGPPEAHPVPGAGRRSGPAGLGGRSWLPHRGGPGQAQGGFQAADGDEEEDEEEDDDEEGEDEEGEDEEEDEEGEEGETAAAVEEVAAAAPSASVDAGPVGIASGSGDGATAARVGGGGALDDPALLTSLLTSRRWAGSSQRMAALALGCSRTLVMAGGDALTVRALTAVGLAAAAGGGGGGHGVAVQRLVLKRTAGLDERALAGLARGLRGLQALWLQGCPGVGVPEVLAARSAAGARGLAVAWTAEG</sequence>
<dbReference type="EMBL" id="JAEHOE010000072">
    <property type="protein sequence ID" value="KAG2489552.1"/>
    <property type="molecule type" value="Genomic_DNA"/>
</dbReference>
<organism evidence="3 4">
    <name type="scientific">Edaphochlamys debaryana</name>
    <dbReference type="NCBI Taxonomy" id="47281"/>
    <lineage>
        <taxon>Eukaryota</taxon>
        <taxon>Viridiplantae</taxon>
        <taxon>Chlorophyta</taxon>
        <taxon>core chlorophytes</taxon>
        <taxon>Chlorophyceae</taxon>
        <taxon>CS clade</taxon>
        <taxon>Chlamydomonadales</taxon>
        <taxon>Chlamydomonadales incertae sedis</taxon>
        <taxon>Edaphochlamys</taxon>
    </lineage>
</organism>
<evidence type="ECO:0000313" key="4">
    <source>
        <dbReference type="Proteomes" id="UP000612055"/>
    </source>
</evidence>
<name>A0A836BV04_9CHLO</name>
<dbReference type="Proteomes" id="UP000612055">
    <property type="component" value="Unassembled WGS sequence"/>
</dbReference>
<comment type="caution">
    <text evidence="3">The sequence shown here is derived from an EMBL/GenBank/DDBJ whole genome shotgun (WGS) entry which is preliminary data.</text>
</comment>
<dbReference type="OrthoDB" id="547845at2759"/>
<feature type="region of interest" description="Disordered" evidence="1">
    <location>
        <begin position="697"/>
        <end position="771"/>
    </location>
</feature>
<keyword evidence="4" id="KW-1185">Reference proteome</keyword>